<name>A0ACC2X1N7_9TREE</name>
<proteinExistence type="predicted"/>
<reference evidence="1" key="1">
    <citation type="submission" date="2023-04" db="EMBL/GenBank/DDBJ databases">
        <title>Draft Genome sequencing of Naganishia species isolated from polar environments using Oxford Nanopore Technology.</title>
        <authorList>
            <person name="Leo P."/>
            <person name="Venkateswaran K."/>
        </authorList>
    </citation>
    <scope>NUCLEOTIDE SEQUENCE</scope>
    <source>
        <strain evidence="1">MNA-CCFEE 5262</strain>
    </source>
</reference>
<organism evidence="1 2">
    <name type="scientific">Naganishia adeliensis</name>
    <dbReference type="NCBI Taxonomy" id="92952"/>
    <lineage>
        <taxon>Eukaryota</taxon>
        <taxon>Fungi</taxon>
        <taxon>Dikarya</taxon>
        <taxon>Basidiomycota</taxon>
        <taxon>Agaricomycotina</taxon>
        <taxon>Tremellomycetes</taxon>
        <taxon>Filobasidiales</taxon>
        <taxon>Filobasidiaceae</taxon>
        <taxon>Naganishia</taxon>
    </lineage>
</organism>
<sequence>MSVATPIPLSISPLARSPASSRSPSLAGRPRKPSPLRRSSTPDESEQLRMSAAGNSEQPVGRPNDEERQTEDGVTSQTQLSSGDDQARRASEPSAASTSTAEFNKTSLSESASNLTELSSKTVGSSTSSLKENTAVALDREPSHPLPASKPISNTPIRPLRPLSTVSGDGFGSPNSVPHAGAAQAPQRQKIIVPSKSWKACFDLNLTQKELARFD</sequence>
<comment type="caution">
    <text evidence="1">The sequence shown here is derived from an EMBL/GenBank/DDBJ whole genome shotgun (WGS) entry which is preliminary data.</text>
</comment>
<evidence type="ECO:0000313" key="2">
    <source>
        <dbReference type="Proteomes" id="UP001230649"/>
    </source>
</evidence>
<keyword evidence="2" id="KW-1185">Reference proteome</keyword>
<dbReference type="EMBL" id="JASBWS010000002">
    <property type="protein sequence ID" value="KAJ9117334.1"/>
    <property type="molecule type" value="Genomic_DNA"/>
</dbReference>
<protein>
    <submittedName>
        <fullName evidence="1">Uncharacterized protein</fullName>
    </submittedName>
</protein>
<evidence type="ECO:0000313" key="1">
    <source>
        <dbReference type="EMBL" id="KAJ9117334.1"/>
    </source>
</evidence>
<gene>
    <name evidence="1" type="ORF">QFC20_000482</name>
</gene>
<dbReference type="Proteomes" id="UP001230649">
    <property type="component" value="Unassembled WGS sequence"/>
</dbReference>
<accession>A0ACC2X1N7</accession>